<organism evidence="2 3">
    <name type="scientific">Cytobacillus oceanisediminis</name>
    <dbReference type="NCBI Taxonomy" id="665099"/>
    <lineage>
        <taxon>Bacteria</taxon>
        <taxon>Bacillati</taxon>
        <taxon>Bacillota</taxon>
        <taxon>Bacilli</taxon>
        <taxon>Bacillales</taxon>
        <taxon>Bacillaceae</taxon>
        <taxon>Cytobacillus</taxon>
    </lineage>
</organism>
<sequence length="225" mass="26041">MKELTKFKAESEKINKRAEELNADLQSLHTNLSQTQRLLHDLLIQQELESERASEFDKDIAKQRAEEKKLLESIKSVSERVEAFKEARGRKLESLRDEAKPDVDKEGEKLLKEFTAKLHDIQQGRALIIKLLLEMHETREKARRVTDEFVNLSRQVDDKYEKMHNPIPLYNVKALSDSISGDHSTVLPFHSEMQRALDGMAPAWFDYWKLTGEMLSPAEIAAKNK</sequence>
<dbReference type="EMBL" id="MBRJ01000051">
    <property type="protein sequence ID" value="OHX42358.1"/>
    <property type="molecule type" value="Genomic_DNA"/>
</dbReference>
<reference evidence="2 3" key="1">
    <citation type="submission" date="2016-07" db="EMBL/GenBank/DDBJ databases">
        <title>Bacillus oceanisediminis whole genome.</title>
        <authorList>
            <person name="Pal Y."/>
            <person name="Verma A."/>
            <person name="Mual P."/>
            <person name="Srinivasan K."/>
        </authorList>
    </citation>
    <scope>NUCLEOTIDE SEQUENCE [LARGE SCALE GENOMIC DNA]</scope>
    <source>
        <strain evidence="2 3">Bhandara28</strain>
    </source>
</reference>
<evidence type="ECO:0000313" key="2">
    <source>
        <dbReference type="EMBL" id="OHX42358.1"/>
    </source>
</evidence>
<protein>
    <submittedName>
        <fullName evidence="2">Uncharacterized protein</fullName>
    </submittedName>
</protein>
<proteinExistence type="predicted"/>
<comment type="caution">
    <text evidence="2">The sequence shown here is derived from an EMBL/GenBank/DDBJ whole genome shotgun (WGS) entry which is preliminary data.</text>
</comment>
<keyword evidence="1" id="KW-0175">Coiled coil</keyword>
<dbReference type="RefSeq" id="WP_071159536.1">
    <property type="nucleotide sequence ID" value="NZ_MBRJ01000051.1"/>
</dbReference>
<evidence type="ECO:0000313" key="3">
    <source>
        <dbReference type="Proteomes" id="UP000180194"/>
    </source>
</evidence>
<feature type="coiled-coil region" evidence="1">
    <location>
        <begin position="4"/>
        <end position="38"/>
    </location>
</feature>
<accession>A0ABX3CKS5</accession>
<keyword evidence="3" id="KW-1185">Reference proteome</keyword>
<gene>
    <name evidence="2" type="ORF">BBV17_27560</name>
</gene>
<name>A0ABX3CKS5_9BACI</name>
<evidence type="ECO:0000256" key="1">
    <source>
        <dbReference type="SAM" id="Coils"/>
    </source>
</evidence>
<dbReference type="Proteomes" id="UP000180194">
    <property type="component" value="Unassembled WGS sequence"/>
</dbReference>